<keyword evidence="1" id="KW-0472">Membrane</keyword>
<evidence type="ECO:0008006" key="4">
    <source>
        <dbReference type="Google" id="ProtNLM"/>
    </source>
</evidence>
<dbReference type="Proteomes" id="UP001159405">
    <property type="component" value="Unassembled WGS sequence"/>
</dbReference>
<proteinExistence type="predicted"/>
<accession>A0ABN8NU14</accession>
<gene>
    <name evidence="2" type="ORF">PLOB_00029274</name>
</gene>
<comment type="caution">
    <text evidence="2">The sequence shown here is derived from an EMBL/GenBank/DDBJ whole genome shotgun (WGS) entry which is preliminary data.</text>
</comment>
<keyword evidence="1" id="KW-1133">Transmembrane helix</keyword>
<protein>
    <recommendedName>
        <fullName evidence="4">Vitellogenin</fullName>
    </recommendedName>
</protein>
<evidence type="ECO:0000313" key="2">
    <source>
        <dbReference type="EMBL" id="CAH3122187.1"/>
    </source>
</evidence>
<keyword evidence="3" id="KW-1185">Reference proteome</keyword>
<reference evidence="2 3" key="1">
    <citation type="submission" date="2022-05" db="EMBL/GenBank/DDBJ databases">
        <authorList>
            <consortium name="Genoscope - CEA"/>
            <person name="William W."/>
        </authorList>
    </citation>
    <scope>NUCLEOTIDE SEQUENCE [LARGE SCALE GENOMIC DNA]</scope>
</reference>
<name>A0ABN8NU14_9CNID</name>
<organism evidence="2 3">
    <name type="scientific">Porites lobata</name>
    <dbReference type="NCBI Taxonomy" id="104759"/>
    <lineage>
        <taxon>Eukaryota</taxon>
        <taxon>Metazoa</taxon>
        <taxon>Cnidaria</taxon>
        <taxon>Anthozoa</taxon>
        <taxon>Hexacorallia</taxon>
        <taxon>Scleractinia</taxon>
        <taxon>Fungiina</taxon>
        <taxon>Poritidae</taxon>
        <taxon>Porites</taxon>
    </lineage>
</organism>
<sequence length="177" mass="19586">MYDVVCINSKNSVVWLSRMASVNLSPELKYWLFNMLFILYVLQVMVPLGSCELVPAKFDPVTKKVYYNPQAQSQESGAGTNQGLVMTVEQDVKVEATSRVSKSKNFGVNLGLGDAPLIGLNYQKAKIRETRQESHHQVNIAIKIPGECGEGCRQQANKAFDIANNALYGGSKQKQVN</sequence>
<evidence type="ECO:0000313" key="3">
    <source>
        <dbReference type="Proteomes" id="UP001159405"/>
    </source>
</evidence>
<feature type="transmembrane region" description="Helical" evidence="1">
    <location>
        <begin position="31"/>
        <end position="54"/>
    </location>
</feature>
<evidence type="ECO:0000256" key="1">
    <source>
        <dbReference type="SAM" id="Phobius"/>
    </source>
</evidence>
<dbReference type="EMBL" id="CALNXK010000037">
    <property type="protein sequence ID" value="CAH3122187.1"/>
    <property type="molecule type" value="Genomic_DNA"/>
</dbReference>
<keyword evidence="1" id="KW-0812">Transmembrane</keyword>